<dbReference type="OrthoDB" id="9791537at2"/>
<protein>
    <submittedName>
        <fullName evidence="4">Uncharacterized protein</fullName>
    </submittedName>
</protein>
<dbReference type="AlphaFoldDB" id="A0A249DZM1"/>
<dbReference type="InterPro" id="IPR036286">
    <property type="entry name" value="LexA/Signal_pep-like_sf"/>
</dbReference>
<dbReference type="InterPro" id="IPR039418">
    <property type="entry name" value="LexA-like"/>
</dbReference>
<dbReference type="EMBL" id="CP016303">
    <property type="protein sequence ID" value="ASX26998.1"/>
    <property type="molecule type" value="Genomic_DNA"/>
</dbReference>
<dbReference type="SUPFAM" id="SSF47413">
    <property type="entry name" value="lambda repressor-like DNA-binding domains"/>
    <property type="match status" value="1"/>
</dbReference>
<dbReference type="InterPro" id="IPR015927">
    <property type="entry name" value="Peptidase_S24_S26A/B/C"/>
</dbReference>
<keyword evidence="2" id="KW-0238">DNA-binding</keyword>
<dbReference type="InterPro" id="IPR010982">
    <property type="entry name" value="Lambda_DNA-bd_dom_sf"/>
</dbReference>
<dbReference type="CDD" id="cd06529">
    <property type="entry name" value="S24_LexA-like"/>
    <property type="match status" value="1"/>
</dbReference>
<dbReference type="PANTHER" id="PTHR40661:SF3">
    <property type="entry name" value="FELS-1 PROPHAGE TRANSCRIPTIONAL REGULATOR"/>
    <property type="match status" value="1"/>
</dbReference>
<evidence type="ECO:0000256" key="2">
    <source>
        <dbReference type="ARBA" id="ARBA00023125"/>
    </source>
</evidence>
<dbReference type="CDD" id="cd00093">
    <property type="entry name" value="HTH_XRE"/>
    <property type="match status" value="1"/>
</dbReference>
<dbReference type="PANTHER" id="PTHR40661">
    <property type="match status" value="1"/>
</dbReference>
<keyword evidence="1" id="KW-0805">Transcription regulation</keyword>
<dbReference type="InterPro" id="IPR001387">
    <property type="entry name" value="Cro/C1-type_HTH"/>
</dbReference>
<sequence length="202" mass="22133">MRDLNIKNKDLVKATGASKGTVSQWIHGGNQPSAKYVSALALALEVNEQWLLKGGLIEHKKEIQTPFRTIKRIPLLSLQQAGEWSDIMDNQLTHVNTWINTADDVPRFAFAVEVEGDSMVQNGSGPSLSEGSIVIIDPELPVTSGLIVAAKLKGTDKITIKKLVIDGPNIYLVPLNQNYKSIQIDNLKSIIGVCIRLQINLV</sequence>
<name>A0A249DZM1_9ENTR</name>
<dbReference type="Gene3D" id="2.10.109.10">
    <property type="entry name" value="Umud Fragment, subunit A"/>
    <property type="match status" value="1"/>
</dbReference>
<evidence type="ECO:0000256" key="1">
    <source>
        <dbReference type="ARBA" id="ARBA00023015"/>
    </source>
</evidence>
<reference evidence="5" key="1">
    <citation type="submission" date="2016-06" db="EMBL/GenBank/DDBJ databases">
        <authorList>
            <person name="Chen W."/>
            <person name="Hasegawa D.K."/>
        </authorList>
    </citation>
    <scope>NUCLEOTIDE SEQUENCE [LARGE SCALE GENOMIC DNA]</scope>
    <source>
        <strain evidence="5">MEAM1</strain>
    </source>
</reference>
<dbReference type="Proteomes" id="UP000216438">
    <property type="component" value="Chromosome"/>
</dbReference>
<dbReference type="Pfam" id="PF01381">
    <property type="entry name" value="HTH_3"/>
    <property type="match status" value="1"/>
</dbReference>
<dbReference type="PROSITE" id="PS50943">
    <property type="entry name" value="HTH_CROC1"/>
    <property type="match status" value="1"/>
</dbReference>
<dbReference type="SUPFAM" id="SSF51306">
    <property type="entry name" value="LexA/Signal peptidase"/>
    <property type="match status" value="1"/>
</dbReference>
<organism evidence="4 5">
    <name type="scientific">Candidatus Hamiltonella defensa</name>
    <name type="common">Bemisia tabaci</name>
    <dbReference type="NCBI Taxonomy" id="672795"/>
    <lineage>
        <taxon>Bacteria</taxon>
        <taxon>Pseudomonadati</taxon>
        <taxon>Pseudomonadota</taxon>
        <taxon>Gammaproteobacteria</taxon>
        <taxon>Enterobacterales</taxon>
        <taxon>Enterobacteriaceae</taxon>
        <taxon>aphid secondary symbionts</taxon>
        <taxon>Candidatus Williamhamiltonella</taxon>
    </lineage>
</organism>
<evidence type="ECO:0000313" key="4">
    <source>
        <dbReference type="EMBL" id="ASX26998.1"/>
    </source>
</evidence>
<reference evidence="4 5" key="2">
    <citation type="submission" date="2017-09" db="EMBL/GenBank/DDBJ databases">
        <title>The genome of whitefly Bemisia tabaci, a global crop pest, provides novel insights into virus transmission, host adaptation and insecticide resistance.</title>
        <authorList>
            <person name="Kaur N."/>
            <person name="Kliot A."/>
            <person name="Pinheiro P.V."/>
            <person name="Luan J."/>
            <person name="Zheng Y."/>
            <person name="Liu W."/>
            <person name="Sun H."/>
            <person name="Yang X."/>
            <person name="Xu Y."/>
            <person name="Luo Y."/>
            <person name="Kruse A."/>
            <person name="Fisher T.W."/>
            <person name="Nelson D.R."/>
            <person name="Elimelech M."/>
            <person name="MacCoss M."/>
            <person name="Johnson R."/>
            <person name="Cohen E."/>
            <person name="Hunter W.B."/>
            <person name="Brown J.K."/>
            <person name="Jander G."/>
            <person name="Cilia M."/>
            <person name="Douglas A.E."/>
            <person name="Ghanim M."/>
            <person name="Simmons A.M."/>
            <person name="Wintermantel W.M."/>
            <person name="Ling K.-S."/>
            <person name="Fei Z."/>
        </authorList>
    </citation>
    <scope>NUCLEOTIDE SEQUENCE [LARGE SCALE GENOMIC DNA]</scope>
    <source>
        <strain evidence="4 5">MEAM1</strain>
    </source>
</reference>
<proteinExistence type="predicted"/>
<evidence type="ECO:0000313" key="5">
    <source>
        <dbReference type="Proteomes" id="UP000216438"/>
    </source>
</evidence>
<accession>A0A249DZM1</accession>
<dbReference type="Pfam" id="PF00717">
    <property type="entry name" value="Peptidase_S24"/>
    <property type="match status" value="1"/>
</dbReference>
<dbReference type="Gene3D" id="1.10.260.40">
    <property type="entry name" value="lambda repressor-like DNA-binding domains"/>
    <property type="match status" value="1"/>
</dbReference>
<evidence type="ECO:0000256" key="3">
    <source>
        <dbReference type="ARBA" id="ARBA00023163"/>
    </source>
</evidence>
<keyword evidence="3" id="KW-0804">Transcription</keyword>
<gene>
    <name evidence="4" type="ORF">BA171_02240</name>
</gene>
<dbReference type="GO" id="GO:0003677">
    <property type="term" value="F:DNA binding"/>
    <property type="evidence" value="ECO:0007669"/>
    <property type="project" value="UniProtKB-KW"/>
</dbReference>